<dbReference type="AlphaFoldDB" id="A0A0A9D978"/>
<protein>
    <submittedName>
        <fullName evidence="1">Uncharacterized protein</fullName>
    </submittedName>
</protein>
<name>A0A0A9D978_ARUDO</name>
<dbReference type="EMBL" id="GBRH01212796">
    <property type="protein sequence ID" value="JAD85099.1"/>
    <property type="molecule type" value="Transcribed_RNA"/>
</dbReference>
<reference evidence="1" key="2">
    <citation type="journal article" date="2015" name="Data Brief">
        <title>Shoot transcriptome of the giant reed, Arundo donax.</title>
        <authorList>
            <person name="Barrero R.A."/>
            <person name="Guerrero F.D."/>
            <person name="Moolhuijzen P."/>
            <person name="Goolsby J.A."/>
            <person name="Tidwell J."/>
            <person name="Bellgard S.E."/>
            <person name="Bellgard M.I."/>
        </authorList>
    </citation>
    <scope>NUCLEOTIDE SEQUENCE</scope>
    <source>
        <tissue evidence="1">Shoot tissue taken approximately 20 cm above the soil surface</tissue>
    </source>
</reference>
<proteinExistence type="predicted"/>
<sequence>MSCSGSPTAPAPTRCSEPRRWTWTSCTVPARRTRALPPTALDWCLSVIEGLSAL</sequence>
<evidence type="ECO:0000313" key="1">
    <source>
        <dbReference type="EMBL" id="JAD85099.1"/>
    </source>
</evidence>
<reference evidence="1" key="1">
    <citation type="submission" date="2014-09" db="EMBL/GenBank/DDBJ databases">
        <authorList>
            <person name="Magalhaes I.L.F."/>
            <person name="Oliveira U."/>
            <person name="Santos F.R."/>
            <person name="Vidigal T.H.D.A."/>
            <person name="Brescovit A.D."/>
            <person name="Santos A.J."/>
        </authorList>
    </citation>
    <scope>NUCLEOTIDE SEQUENCE</scope>
    <source>
        <tissue evidence="1">Shoot tissue taken approximately 20 cm above the soil surface</tissue>
    </source>
</reference>
<organism evidence="1">
    <name type="scientific">Arundo donax</name>
    <name type="common">Giant reed</name>
    <name type="synonym">Donax arundinaceus</name>
    <dbReference type="NCBI Taxonomy" id="35708"/>
    <lineage>
        <taxon>Eukaryota</taxon>
        <taxon>Viridiplantae</taxon>
        <taxon>Streptophyta</taxon>
        <taxon>Embryophyta</taxon>
        <taxon>Tracheophyta</taxon>
        <taxon>Spermatophyta</taxon>
        <taxon>Magnoliopsida</taxon>
        <taxon>Liliopsida</taxon>
        <taxon>Poales</taxon>
        <taxon>Poaceae</taxon>
        <taxon>PACMAD clade</taxon>
        <taxon>Arundinoideae</taxon>
        <taxon>Arundineae</taxon>
        <taxon>Arundo</taxon>
    </lineage>
</organism>
<accession>A0A0A9D978</accession>